<keyword evidence="1" id="KW-0732">Signal</keyword>
<accession>A0A943DK65</accession>
<evidence type="ECO:0000313" key="3">
    <source>
        <dbReference type="Proteomes" id="UP000782901"/>
    </source>
</evidence>
<dbReference type="EMBL" id="JAGZEE010000001">
    <property type="protein sequence ID" value="MBS5409215.1"/>
    <property type="molecule type" value="Genomic_DNA"/>
</dbReference>
<dbReference type="Proteomes" id="UP000782901">
    <property type="component" value="Unassembled WGS sequence"/>
</dbReference>
<name>A0A943DK65_BACT4</name>
<comment type="caution">
    <text evidence="2">The sequence shown here is derived from an EMBL/GenBank/DDBJ whole genome shotgun (WGS) entry which is preliminary data.</text>
</comment>
<reference evidence="2" key="1">
    <citation type="submission" date="2021-02" db="EMBL/GenBank/DDBJ databases">
        <title>Infant gut strain persistence is associated with maternal origin, phylogeny, and functional potential including surface adhesion and iron acquisition.</title>
        <authorList>
            <person name="Lou Y.C."/>
        </authorList>
    </citation>
    <scope>NUCLEOTIDE SEQUENCE</scope>
    <source>
        <strain evidence="2">L3_082_243G1_dasL3_082_243G1_maxbin2.maxbin.015s ta_sub</strain>
    </source>
</reference>
<evidence type="ECO:0000256" key="1">
    <source>
        <dbReference type="SAM" id="SignalP"/>
    </source>
</evidence>
<dbReference type="AlphaFoldDB" id="A0A943DK65"/>
<protein>
    <submittedName>
        <fullName evidence="2">Uncharacterized protein</fullName>
    </submittedName>
</protein>
<feature type="signal peptide" evidence="1">
    <location>
        <begin position="1"/>
        <end position="21"/>
    </location>
</feature>
<gene>
    <name evidence="2" type="ORF">KHY35_00635</name>
</gene>
<feature type="chain" id="PRO_5036795399" evidence="1">
    <location>
        <begin position="22"/>
        <end position="413"/>
    </location>
</feature>
<proteinExistence type="predicted"/>
<sequence>MKTIKYLLIILFCSCATLSYSQVESTYYDAELSPDTIETVVNSLREQVDQFKQKVKENPKDEKAWMQYAGRLQTLKGISLLLPVKPSVTPTVGANIQKEFDEMMAEMKQSIPNTATYEVMRNMNIKPGEKRMPFEEIIDKWPDAILHYPTYMAVSLRDEKRLKDICIRWYQSGEFPAQLLNFAYNELASADKDAIIFMGGCLDLYGVKVLQNAKDVFKDKKIIMYAFLSDFMYMDKLTEELGIPKYKEEKDTIGYSSPQDFMKRYSKKIKRQVDHIIQHTNRPVYFTITMDELSKSVFKDNLHSEGLLMKYSPKSYDNLAVMRRNFENVYLMDHLRETFYPETLATTAFDPQLTEALNLYYVPAFKALLQFYKESGDLNHYDKLYSLLKSVIDNAKSCSKKVREQYQKSINLQ</sequence>
<organism evidence="2 3">
    <name type="scientific">Bacteroides thetaiotaomicron</name>
    <dbReference type="NCBI Taxonomy" id="818"/>
    <lineage>
        <taxon>Bacteria</taxon>
        <taxon>Pseudomonadati</taxon>
        <taxon>Bacteroidota</taxon>
        <taxon>Bacteroidia</taxon>
        <taxon>Bacteroidales</taxon>
        <taxon>Bacteroidaceae</taxon>
        <taxon>Bacteroides</taxon>
    </lineage>
</organism>
<evidence type="ECO:0000313" key="2">
    <source>
        <dbReference type="EMBL" id="MBS5409215.1"/>
    </source>
</evidence>